<feature type="transmembrane region" description="Helical" evidence="1">
    <location>
        <begin position="115"/>
        <end position="141"/>
    </location>
</feature>
<dbReference type="EMBL" id="CP155447">
    <property type="protein sequence ID" value="XBH02161.1"/>
    <property type="molecule type" value="Genomic_DNA"/>
</dbReference>
<keyword evidence="1" id="KW-0812">Transmembrane</keyword>
<keyword evidence="1" id="KW-1133">Transmembrane helix</keyword>
<name>A0AAU7CBT4_9BACT</name>
<evidence type="ECO:0008006" key="3">
    <source>
        <dbReference type="Google" id="ProtNLM"/>
    </source>
</evidence>
<proteinExistence type="predicted"/>
<organism evidence="2">
    <name type="scientific">Singulisphaera sp. Ch08</name>
    <dbReference type="NCBI Taxonomy" id="3120278"/>
    <lineage>
        <taxon>Bacteria</taxon>
        <taxon>Pseudomonadati</taxon>
        <taxon>Planctomycetota</taxon>
        <taxon>Planctomycetia</taxon>
        <taxon>Isosphaerales</taxon>
        <taxon>Isosphaeraceae</taxon>
        <taxon>Singulisphaera</taxon>
    </lineage>
</organism>
<feature type="transmembrane region" description="Helical" evidence="1">
    <location>
        <begin position="21"/>
        <end position="46"/>
    </location>
</feature>
<dbReference type="RefSeq" id="WP_406694903.1">
    <property type="nucleotide sequence ID" value="NZ_CP155447.1"/>
</dbReference>
<sequence length="209" mass="22935">MRDLLSRADAVLRGRSSSYPWTLLVLCGLVYGSVMGAFGGLIWQVVYSAVKVPLLLLATLLLSLPSYLVMNTLLGVRDDIAEAVRAIAVSQATVTIVLVALAPLTVLWYASSADYHAAILFNAAMFAVASLAAQIALTRAYRPLIARSPRHRWLLWIWIVLYAFVGIQMGWTLRPFIGSPGAPVQFFRGGDLENAYVVVARMIINVWAR</sequence>
<protein>
    <recommendedName>
        <fullName evidence="3">Actin-binding WH2 domain-containing protein</fullName>
    </recommendedName>
</protein>
<feature type="transmembrane region" description="Helical" evidence="1">
    <location>
        <begin position="52"/>
        <end position="74"/>
    </location>
</feature>
<evidence type="ECO:0000256" key="1">
    <source>
        <dbReference type="SAM" id="Phobius"/>
    </source>
</evidence>
<accession>A0AAU7CBT4</accession>
<dbReference type="AlphaFoldDB" id="A0AAU7CBT4"/>
<evidence type="ECO:0000313" key="2">
    <source>
        <dbReference type="EMBL" id="XBH02161.1"/>
    </source>
</evidence>
<reference evidence="2" key="1">
    <citation type="submission" date="2024-05" db="EMBL/GenBank/DDBJ databases">
        <title>Planctomycetes of the genus Singulisphaera possess chitinolytic capabilities.</title>
        <authorList>
            <person name="Ivanova A."/>
        </authorList>
    </citation>
    <scope>NUCLEOTIDE SEQUENCE</scope>
    <source>
        <strain evidence="2">Ch08T</strain>
    </source>
</reference>
<keyword evidence="1" id="KW-0472">Membrane</keyword>
<feature type="transmembrane region" description="Helical" evidence="1">
    <location>
        <begin position="153"/>
        <end position="171"/>
    </location>
</feature>
<gene>
    <name evidence="2" type="ORF">V5E97_28060</name>
</gene>
<feature type="transmembrane region" description="Helical" evidence="1">
    <location>
        <begin position="86"/>
        <end position="109"/>
    </location>
</feature>